<dbReference type="PANTHER" id="PTHR23088">
    <property type="entry name" value="NITRILASE-RELATED"/>
    <property type="match status" value="1"/>
</dbReference>
<dbReference type="PROSITE" id="PS50263">
    <property type="entry name" value="CN_HYDROLASE"/>
    <property type="match status" value="1"/>
</dbReference>
<keyword evidence="2 4" id="KW-0378">Hydrolase</keyword>
<feature type="domain" description="CN hydrolase" evidence="3">
    <location>
        <begin position="1"/>
        <end position="256"/>
    </location>
</feature>
<evidence type="ECO:0000256" key="1">
    <source>
        <dbReference type="ARBA" id="ARBA00010613"/>
    </source>
</evidence>
<dbReference type="InterPro" id="IPR036526">
    <property type="entry name" value="C-N_Hydrolase_sf"/>
</dbReference>
<reference evidence="4 5" key="1">
    <citation type="submission" date="2016-10" db="EMBL/GenBank/DDBJ databases">
        <title>Draft Genome sequence of Roseomonas sp. strain M3.</title>
        <authorList>
            <person name="Subhash Y."/>
            <person name="Lee S."/>
        </authorList>
    </citation>
    <scope>NUCLEOTIDE SEQUENCE [LARGE SCALE GENOMIC DNA]</scope>
    <source>
        <strain evidence="4 5">M3</strain>
    </source>
</reference>
<dbReference type="Pfam" id="PF00795">
    <property type="entry name" value="CN_hydrolase"/>
    <property type="match status" value="1"/>
</dbReference>
<dbReference type="CDD" id="cd07572">
    <property type="entry name" value="nit"/>
    <property type="match status" value="1"/>
</dbReference>
<proteinExistence type="inferred from homology"/>
<dbReference type="InterPro" id="IPR045254">
    <property type="entry name" value="Nit1/2_C-N_Hydrolase"/>
</dbReference>
<evidence type="ECO:0000313" key="4">
    <source>
        <dbReference type="EMBL" id="ONG50599.1"/>
    </source>
</evidence>
<dbReference type="PROSITE" id="PS01227">
    <property type="entry name" value="UPF0012"/>
    <property type="match status" value="1"/>
</dbReference>
<dbReference type="EMBL" id="MLCO01000184">
    <property type="protein sequence ID" value="ONG50599.1"/>
    <property type="molecule type" value="Genomic_DNA"/>
</dbReference>
<organism evidence="4 5">
    <name type="scientific">Teichococcus deserti</name>
    <dbReference type="NCBI Taxonomy" id="1817963"/>
    <lineage>
        <taxon>Bacteria</taxon>
        <taxon>Pseudomonadati</taxon>
        <taxon>Pseudomonadota</taxon>
        <taxon>Alphaproteobacteria</taxon>
        <taxon>Acetobacterales</taxon>
        <taxon>Roseomonadaceae</taxon>
        <taxon>Roseomonas</taxon>
    </lineage>
</organism>
<sequence length="280" mass="30385">MRLAVVQMNPGHDKAANIAAAERLVAEAVAADRPALVALPELWDCLGGDRAARAAAAETLPEPGQEGGAAYEAMRAMARRHQIYLHGGSIIEQGAEKHLNTTVAFAPDGTELARYRKIFLFDIVTPDGRGFRESAAYGAGDAVVTYQAGETRIGCAICYDLRFPELFQALRRQGAEVIMLPSAFTLQTGKDHWEPLLRARAIETQCWMAAPATWGQHEERSGPRQTYGHAMVVDPWGQVVASASDGTGWAAARIDPALTARIRRDMPLLEHRAAAAMDWA</sequence>
<dbReference type="AlphaFoldDB" id="A0A1V2GZD1"/>
<gene>
    <name evidence="4" type="ORF">BKE38_17960</name>
</gene>
<comment type="caution">
    <text evidence="4">The sequence shown here is derived from an EMBL/GenBank/DDBJ whole genome shotgun (WGS) entry which is preliminary data.</text>
</comment>
<dbReference type="RefSeq" id="WP_076958691.1">
    <property type="nucleotide sequence ID" value="NZ_MLCO01000184.1"/>
</dbReference>
<dbReference type="GO" id="GO:0016811">
    <property type="term" value="F:hydrolase activity, acting on carbon-nitrogen (but not peptide) bonds, in linear amides"/>
    <property type="evidence" value="ECO:0007669"/>
    <property type="project" value="InterPro"/>
</dbReference>
<dbReference type="SUPFAM" id="SSF56317">
    <property type="entry name" value="Carbon-nitrogen hydrolase"/>
    <property type="match status" value="1"/>
</dbReference>
<accession>A0A1V2GZD1</accession>
<name>A0A1V2GZD1_9PROT</name>
<dbReference type="OrthoDB" id="9811121at2"/>
<protein>
    <submittedName>
        <fullName evidence="4">Carbon-nitrogen hydrolase</fullName>
    </submittedName>
</protein>
<evidence type="ECO:0000313" key="5">
    <source>
        <dbReference type="Proteomes" id="UP000188879"/>
    </source>
</evidence>
<keyword evidence="5" id="KW-1185">Reference proteome</keyword>
<dbReference type="Gene3D" id="3.60.110.10">
    <property type="entry name" value="Carbon-nitrogen hydrolase"/>
    <property type="match status" value="1"/>
</dbReference>
<comment type="similarity">
    <text evidence="1">Belongs to the carbon-nitrogen hydrolase superfamily. NIT1/NIT2 family.</text>
</comment>
<evidence type="ECO:0000256" key="2">
    <source>
        <dbReference type="ARBA" id="ARBA00022801"/>
    </source>
</evidence>
<evidence type="ECO:0000259" key="3">
    <source>
        <dbReference type="PROSITE" id="PS50263"/>
    </source>
</evidence>
<dbReference type="PANTHER" id="PTHR23088:SF27">
    <property type="entry name" value="DEAMINATED GLUTATHIONE AMIDASE"/>
    <property type="match status" value="1"/>
</dbReference>
<dbReference type="InterPro" id="IPR001110">
    <property type="entry name" value="UPF0012_CS"/>
</dbReference>
<dbReference type="InterPro" id="IPR003010">
    <property type="entry name" value="C-N_Hydrolase"/>
</dbReference>
<dbReference type="Proteomes" id="UP000188879">
    <property type="component" value="Unassembled WGS sequence"/>
</dbReference>